<evidence type="ECO:0000313" key="1">
    <source>
        <dbReference type="EnsemblPlants" id="AET3Gv20539300.5"/>
    </source>
</evidence>
<protein>
    <submittedName>
        <fullName evidence="1">Uncharacterized protein</fullName>
    </submittedName>
</protein>
<reference evidence="2" key="1">
    <citation type="journal article" date="2014" name="Science">
        <title>Ancient hybridizations among the ancestral genomes of bread wheat.</title>
        <authorList>
            <consortium name="International Wheat Genome Sequencing Consortium,"/>
            <person name="Marcussen T."/>
            <person name="Sandve S.R."/>
            <person name="Heier L."/>
            <person name="Spannagl M."/>
            <person name="Pfeifer M."/>
            <person name="Jakobsen K.S."/>
            <person name="Wulff B.B."/>
            <person name="Steuernagel B."/>
            <person name="Mayer K.F."/>
            <person name="Olsen O.A."/>
        </authorList>
    </citation>
    <scope>NUCLEOTIDE SEQUENCE [LARGE SCALE GENOMIC DNA]</scope>
    <source>
        <strain evidence="2">cv. AL8/78</strain>
    </source>
</reference>
<reference evidence="1" key="4">
    <citation type="submission" date="2019-03" db="UniProtKB">
        <authorList>
            <consortium name="EnsemblPlants"/>
        </authorList>
    </citation>
    <scope>IDENTIFICATION</scope>
</reference>
<keyword evidence="2" id="KW-1185">Reference proteome</keyword>
<proteinExistence type="predicted"/>
<reference evidence="1" key="3">
    <citation type="journal article" date="2017" name="Nature">
        <title>Genome sequence of the progenitor of the wheat D genome Aegilops tauschii.</title>
        <authorList>
            <person name="Luo M.C."/>
            <person name="Gu Y.Q."/>
            <person name="Puiu D."/>
            <person name="Wang H."/>
            <person name="Twardziok S.O."/>
            <person name="Deal K.R."/>
            <person name="Huo N."/>
            <person name="Zhu T."/>
            <person name="Wang L."/>
            <person name="Wang Y."/>
            <person name="McGuire P.E."/>
            <person name="Liu S."/>
            <person name="Long H."/>
            <person name="Ramasamy R.K."/>
            <person name="Rodriguez J.C."/>
            <person name="Van S.L."/>
            <person name="Yuan L."/>
            <person name="Wang Z."/>
            <person name="Xia Z."/>
            <person name="Xiao L."/>
            <person name="Anderson O.D."/>
            <person name="Ouyang S."/>
            <person name="Liang Y."/>
            <person name="Zimin A.V."/>
            <person name="Pertea G."/>
            <person name="Qi P."/>
            <person name="Bennetzen J.L."/>
            <person name="Dai X."/>
            <person name="Dawson M.W."/>
            <person name="Muller H.G."/>
            <person name="Kugler K."/>
            <person name="Rivarola-Duarte L."/>
            <person name="Spannagl M."/>
            <person name="Mayer K.F.X."/>
            <person name="Lu F.H."/>
            <person name="Bevan M.W."/>
            <person name="Leroy P."/>
            <person name="Li P."/>
            <person name="You F.M."/>
            <person name="Sun Q."/>
            <person name="Liu Z."/>
            <person name="Lyons E."/>
            <person name="Wicker T."/>
            <person name="Salzberg S.L."/>
            <person name="Devos K.M."/>
            <person name="Dvorak J."/>
        </authorList>
    </citation>
    <scope>NUCLEOTIDE SEQUENCE [LARGE SCALE GENOMIC DNA]</scope>
    <source>
        <strain evidence="1">cv. AL8/78</strain>
    </source>
</reference>
<dbReference type="EnsemblPlants" id="AET3Gv20539300.5">
    <property type="protein sequence ID" value="AET3Gv20539300.5"/>
    <property type="gene ID" value="AET3Gv20539300"/>
</dbReference>
<organism evidence="1 2">
    <name type="scientific">Aegilops tauschii subsp. strangulata</name>
    <name type="common">Goatgrass</name>
    <dbReference type="NCBI Taxonomy" id="200361"/>
    <lineage>
        <taxon>Eukaryota</taxon>
        <taxon>Viridiplantae</taxon>
        <taxon>Streptophyta</taxon>
        <taxon>Embryophyta</taxon>
        <taxon>Tracheophyta</taxon>
        <taxon>Spermatophyta</taxon>
        <taxon>Magnoliopsida</taxon>
        <taxon>Liliopsida</taxon>
        <taxon>Poales</taxon>
        <taxon>Poaceae</taxon>
        <taxon>BOP clade</taxon>
        <taxon>Pooideae</taxon>
        <taxon>Triticodae</taxon>
        <taxon>Triticeae</taxon>
        <taxon>Triticinae</taxon>
        <taxon>Aegilops</taxon>
    </lineage>
</organism>
<evidence type="ECO:0000313" key="2">
    <source>
        <dbReference type="Proteomes" id="UP000015105"/>
    </source>
</evidence>
<accession>A0A453F1I1</accession>
<dbReference type="AlphaFoldDB" id="A0A453F1I1"/>
<sequence>MDSCLGSRGPPILNSEMKMENISGRSRLLLRSSSVSPTVPSSCSMLFLPGPAFPLSSPRMGCPRGTFILRACHCRSPSQHTLISQLLRQACINFSAGASTCTVRLHWHFTPCHRPSVSTKKKKGRRKKIIMLGSVPMFRKI</sequence>
<reference evidence="1" key="5">
    <citation type="journal article" date="2021" name="G3 (Bethesda)">
        <title>Aegilops tauschii genome assembly Aet v5.0 features greater sequence contiguity and improved annotation.</title>
        <authorList>
            <person name="Wang L."/>
            <person name="Zhu T."/>
            <person name="Rodriguez J.C."/>
            <person name="Deal K.R."/>
            <person name="Dubcovsky J."/>
            <person name="McGuire P.E."/>
            <person name="Lux T."/>
            <person name="Spannagl M."/>
            <person name="Mayer K.F.X."/>
            <person name="Baldrich P."/>
            <person name="Meyers B.C."/>
            <person name="Huo N."/>
            <person name="Gu Y.Q."/>
            <person name="Zhou H."/>
            <person name="Devos K.M."/>
            <person name="Bennetzen J.L."/>
            <person name="Unver T."/>
            <person name="Budak H."/>
            <person name="Gulick P.J."/>
            <person name="Galiba G."/>
            <person name="Kalapos B."/>
            <person name="Nelson D.R."/>
            <person name="Li P."/>
            <person name="You F.M."/>
            <person name="Luo M.C."/>
            <person name="Dvorak J."/>
        </authorList>
    </citation>
    <scope>NUCLEOTIDE SEQUENCE [LARGE SCALE GENOMIC DNA]</scope>
    <source>
        <strain evidence="1">cv. AL8/78</strain>
    </source>
</reference>
<reference evidence="2" key="2">
    <citation type="journal article" date="2017" name="Nat. Plants">
        <title>The Aegilops tauschii genome reveals multiple impacts of transposons.</title>
        <authorList>
            <person name="Zhao G."/>
            <person name="Zou C."/>
            <person name="Li K."/>
            <person name="Wang K."/>
            <person name="Li T."/>
            <person name="Gao L."/>
            <person name="Zhang X."/>
            <person name="Wang H."/>
            <person name="Yang Z."/>
            <person name="Liu X."/>
            <person name="Jiang W."/>
            <person name="Mao L."/>
            <person name="Kong X."/>
            <person name="Jiao Y."/>
            <person name="Jia J."/>
        </authorList>
    </citation>
    <scope>NUCLEOTIDE SEQUENCE [LARGE SCALE GENOMIC DNA]</scope>
    <source>
        <strain evidence="2">cv. AL8/78</strain>
    </source>
</reference>
<dbReference type="Proteomes" id="UP000015105">
    <property type="component" value="Chromosome 3D"/>
</dbReference>
<name>A0A453F1I1_AEGTS</name>
<dbReference type="Gramene" id="AET3Gv20539300.5">
    <property type="protein sequence ID" value="AET3Gv20539300.5"/>
    <property type="gene ID" value="AET3Gv20539300"/>
</dbReference>